<evidence type="ECO:0000256" key="6">
    <source>
        <dbReference type="ARBA" id="ARBA00023136"/>
    </source>
</evidence>
<dbReference type="InterPro" id="IPR011527">
    <property type="entry name" value="ABC1_TM_dom"/>
</dbReference>
<dbReference type="PROSITE" id="PS50929">
    <property type="entry name" value="ABC_TM1F"/>
    <property type="match status" value="1"/>
</dbReference>
<proteinExistence type="predicted"/>
<evidence type="ECO:0000259" key="8">
    <source>
        <dbReference type="PROSITE" id="PS50893"/>
    </source>
</evidence>
<feature type="transmembrane region" description="Helical" evidence="7">
    <location>
        <begin position="30"/>
        <end position="55"/>
    </location>
</feature>
<name>A0ABN0XXB5_9BACL</name>
<evidence type="ECO:0000256" key="2">
    <source>
        <dbReference type="ARBA" id="ARBA00022692"/>
    </source>
</evidence>
<keyword evidence="6 7" id="KW-0472">Membrane</keyword>
<feature type="transmembrane region" description="Helical" evidence="7">
    <location>
        <begin position="156"/>
        <end position="183"/>
    </location>
</feature>
<gene>
    <name evidence="10" type="ORF">GCM10008933_03540</name>
</gene>
<evidence type="ECO:0000256" key="1">
    <source>
        <dbReference type="ARBA" id="ARBA00004651"/>
    </source>
</evidence>
<dbReference type="Pfam" id="PF00005">
    <property type="entry name" value="ABC_tran"/>
    <property type="match status" value="1"/>
</dbReference>
<dbReference type="Proteomes" id="UP001500340">
    <property type="component" value="Unassembled WGS sequence"/>
</dbReference>
<keyword evidence="3" id="KW-0547">Nucleotide-binding</keyword>
<dbReference type="GO" id="GO:0005524">
    <property type="term" value="F:ATP binding"/>
    <property type="evidence" value="ECO:0007669"/>
    <property type="project" value="UniProtKB-KW"/>
</dbReference>
<dbReference type="SUPFAM" id="SSF90123">
    <property type="entry name" value="ABC transporter transmembrane region"/>
    <property type="match status" value="1"/>
</dbReference>
<dbReference type="PANTHER" id="PTHR43394:SF1">
    <property type="entry name" value="ATP-BINDING CASSETTE SUB-FAMILY B MEMBER 10, MITOCHONDRIAL"/>
    <property type="match status" value="1"/>
</dbReference>
<feature type="domain" description="ABC transmembrane type-1" evidence="9">
    <location>
        <begin position="138"/>
        <end position="318"/>
    </location>
</feature>
<dbReference type="Gene3D" id="1.20.1560.10">
    <property type="entry name" value="ABC transporter type 1, transmembrane domain"/>
    <property type="match status" value="1"/>
</dbReference>
<dbReference type="PANTHER" id="PTHR43394">
    <property type="entry name" value="ATP-DEPENDENT PERMEASE MDL1, MITOCHONDRIAL"/>
    <property type="match status" value="1"/>
</dbReference>
<feature type="domain" description="ABC transporter" evidence="8">
    <location>
        <begin position="351"/>
        <end position="592"/>
    </location>
</feature>
<organism evidence="10 11">
    <name type="scientific">Paenibacillus motobuensis</name>
    <dbReference type="NCBI Taxonomy" id="295324"/>
    <lineage>
        <taxon>Bacteria</taxon>
        <taxon>Bacillati</taxon>
        <taxon>Bacillota</taxon>
        <taxon>Bacilli</taxon>
        <taxon>Bacillales</taxon>
        <taxon>Paenibacillaceae</taxon>
        <taxon>Paenibacillus</taxon>
    </lineage>
</organism>
<dbReference type="Gene3D" id="3.40.50.300">
    <property type="entry name" value="P-loop containing nucleotide triphosphate hydrolases"/>
    <property type="match status" value="1"/>
</dbReference>
<evidence type="ECO:0000256" key="5">
    <source>
        <dbReference type="ARBA" id="ARBA00022989"/>
    </source>
</evidence>
<keyword evidence="2 7" id="KW-0812">Transmembrane</keyword>
<keyword evidence="5 7" id="KW-1133">Transmembrane helix</keyword>
<dbReference type="InterPro" id="IPR027417">
    <property type="entry name" value="P-loop_NTPase"/>
</dbReference>
<comment type="caution">
    <text evidence="10">The sequence shown here is derived from an EMBL/GenBank/DDBJ whole genome shotgun (WGS) entry which is preliminary data.</text>
</comment>
<dbReference type="EMBL" id="BAAACX010000004">
    <property type="protein sequence ID" value="GAA0375668.1"/>
    <property type="molecule type" value="Genomic_DNA"/>
</dbReference>
<reference evidence="10 11" key="1">
    <citation type="journal article" date="2019" name="Int. J. Syst. Evol. Microbiol.">
        <title>The Global Catalogue of Microorganisms (GCM) 10K type strain sequencing project: providing services to taxonomists for standard genome sequencing and annotation.</title>
        <authorList>
            <consortium name="The Broad Institute Genomics Platform"/>
            <consortium name="The Broad Institute Genome Sequencing Center for Infectious Disease"/>
            <person name="Wu L."/>
            <person name="Ma J."/>
        </authorList>
    </citation>
    <scope>NUCLEOTIDE SEQUENCE [LARGE SCALE GENOMIC DNA]</scope>
    <source>
        <strain evidence="10 11">JCM 12774</strain>
    </source>
</reference>
<protein>
    <submittedName>
        <fullName evidence="10">ABC transporter ATP-binding protein</fullName>
    </submittedName>
</protein>
<dbReference type="InterPro" id="IPR036640">
    <property type="entry name" value="ABC1_TM_sf"/>
</dbReference>
<dbReference type="SMART" id="SM00382">
    <property type="entry name" value="AAA"/>
    <property type="match status" value="1"/>
</dbReference>
<feature type="transmembrane region" description="Helical" evidence="7">
    <location>
        <begin position="67"/>
        <end position="89"/>
    </location>
</feature>
<dbReference type="InterPro" id="IPR003439">
    <property type="entry name" value="ABC_transporter-like_ATP-bd"/>
</dbReference>
<keyword evidence="11" id="KW-1185">Reference proteome</keyword>
<dbReference type="InterPro" id="IPR003593">
    <property type="entry name" value="AAA+_ATPase"/>
</dbReference>
<comment type="subcellular location">
    <subcellularLocation>
        <location evidence="1">Cell membrane</location>
        <topology evidence="1">Multi-pass membrane protein</topology>
    </subcellularLocation>
</comment>
<keyword evidence="4 10" id="KW-0067">ATP-binding</keyword>
<evidence type="ECO:0000256" key="3">
    <source>
        <dbReference type="ARBA" id="ARBA00022741"/>
    </source>
</evidence>
<evidence type="ECO:0000256" key="7">
    <source>
        <dbReference type="SAM" id="Phobius"/>
    </source>
</evidence>
<evidence type="ECO:0000256" key="4">
    <source>
        <dbReference type="ARBA" id="ARBA00022840"/>
    </source>
</evidence>
<evidence type="ECO:0000313" key="10">
    <source>
        <dbReference type="EMBL" id="GAA0375668.1"/>
    </source>
</evidence>
<dbReference type="RefSeq" id="WP_343856734.1">
    <property type="nucleotide sequence ID" value="NZ_BAAACX010000004.1"/>
</dbReference>
<sequence>MVSTALQGLKNDIIIAKHFLALVTKISKLYTAYITLYAIVNCFDTFLIIMAPKFIIDELLGEQRLTVILTIIAAIIGLKFFLVCIKDFLDSKINVENLRIKEGFNLHIGNIIMDMPIENIEDPKILTLKKKAMFPIHDQDAIKRMLDGLFRILQQFIVLITIAGLLSILNPLLMLALLVIVLLNVRLLKNNQKNLYDFNSALAEFDKKFDYYQNTTTDYSFGKDVRLYDASNLVIGKIHSCVKSSIAAFFKLDRIQGRNNGLINVNLQIQTLIVYLYLAYKVVTKSISIADFTMYMNAANKFSSGLSDILSSYNEIRQMCRYLENYMKLESIPAQKCSESSSLDMKREPVIEVRNVWFKYPRSHDYILKNISITMNPGEKISIVGLNGAGKTTFIKLLLGFYEPSKGEIYVAGKPIKEYNFEEYVRLFSVVFQDSKLFSFSIKENLLLNDHYHAGSNQVVGDILKRVSMYDYVNSLNNGADSLMFKMLDDGGVEFSGGQNQKLVVGRALHKNASILILDEATSALDPVSEKEIDDIIDANTQDKLVIFISHKLSSCQKADKVLFFQDGEIAESGNHKELMELNREYAALYRLQMENYIA</sequence>
<dbReference type="SUPFAM" id="SSF52540">
    <property type="entry name" value="P-loop containing nucleoside triphosphate hydrolases"/>
    <property type="match status" value="1"/>
</dbReference>
<dbReference type="PROSITE" id="PS50893">
    <property type="entry name" value="ABC_TRANSPORTER_2"/>
    <property type="match status" value="1"/>
</dbReference>
<dbReference type="InterPro" id="IPR039421">
    <property type="entry name" value="Type_1_exporter"/>
</dbReference>
<accession>A0ABN0XXB5</accession>
<evidence type="ECO:0000313" key="11">
    <source>
        <dbReference type="Proteomes" id="UP001500340"/>
    </source>
</evidence>
<evidence type="ECO:0000259" key="9">
    <source>
        <dbReference type="PROSITE" id="PS50929"/>
    </source>
</evidence>